<accession>A0A1X7TZ47</accession>
<organism evidence="1">
    <name type="scientific">Amphimedon queenslandica</name>
    <name type="common">Sponge</name>
    <dbReference type="NCBI Taxonomy" id="400682"/>
    <lineage>
        <taxon>Eukaryota</taxon>
        <taxon>Metazoa</taxon>
        <taxon>Porifera</taxon>
        <taxon>Demospongiae</taxon>
        <taxon>Heteroscleromorpha</taxon>
        <taxon>Haplosclerida</taxon>
        <taxon>Niphatidae</taxon>
        <taxon>Amphimedon</taxon>
    </lineage>
</organism>
<reference evidence="1" key="1">
    <citation type="submission" date="2017-05" db="UniProtKB">
        <authorList>
            <consortium name="EnsemblMetazoa"/>
        </authorList>
    </citation>
    <scope>IDENTIFICATION</scope>
</reference>
<protein>
    <submittedName>
        <fullName evidence="1">Uncharacterized protein</fullName>
    </submittedName>
</protein>
<dbReference type="OrthoDB" id="9909311at2759"/>
<sequence length="129" mass="14802">MTAKEYISFDNDLDTCLTFEETGEWREELRGLACGAQFAKRVATEESDDDENADANEDEKHKQQLCTCSTIRGFDLVIEVFNDLVKFLSENGMVEVHVQNMLQVRSSLEAAKLTIKLIQTDLKQYFRPE</sequence>
<name>A0A1X7TZ47_AMPQE</name>
<dbReference type="AlphaFoldDB" id="A0A1X7TZ47"/>
<dbReference type="InParanoid" id="A0A1X7TZ47"/>
<proteinExistence type="predicted"/>
<evidence type="ECO:0000313" key="1">
    <source>
        <dbReference type="EnsemblMetazoa" id="Aqu2.1.20794_001"/>
    </source>
</evidence>
<dbReference type="EnsemblMetazoa" id="Aqu2.1.20794_001">
    <property type="protein sequence ID" value="Aqu2.1.20794_001"/>
    <property type="gene ID" value="Aqu2.1.20794"/>
</dbReference>